<evidence type="ECO:0000313" key="2">
    <source>
        <dbReference type="EMBL" id="PGH08736.1"/>
    </source>
</evidence>
<dbReference type="InterPro" id="IPR052022">
    <property type="entry name" value="26kDa_periplasmic_antigen"/>
</dbReference>
<comment type="caution">
    <text evidence="2">The sequence shown here is derived from an EMBL/GenBank/DDBJ whole genome shotgun (WGS) entry which is preliminary data.</text>
</comment>
<dbReference type="GO" id="GO:0006974">
    <property type="term" value="P:DNA damage response"/>
    <property type="evidence" value="ECO:0007669"/>
    <property type="project" value="TreeGrafter"/>
</dbReference>
<sequence length="227" mass="24573">MTERLTISVVGHSAINREPERAILKVSVSQTANDQTSASRDVVQTAKAIQDMLATLTPKEPSGEATADAPVTHWSMSSMSTSSRHDRENNERTFVARTSFSVKFRDFNKLSAVASELSVMPNVSVSSVEWKLTDATVASLATESRTSAVHDALAKAQDYAKAFGYEKVEPREVSDSGYGLPSTQTASAMRSKKIPGVAGRTEESHELEFHPEAVSLNCCVHATFHAV</sequence>
<dbReference type="OrthoDB" id="3335918at2759"/>
<evidence type="ECO:0000313" key="3">
    <source>
        <dbReference type="Proteomes" id="UP000223968"/>
    </source>
</evidence>
<evidence type="ECO:0008006" key="4">
    <source>
        <dbReference type="Google" id="ProtNLM"/>
    </source>
</evidence>
<proteinExistence type="predicted"/>
<gene>
    <name evidence="2" type="ORF">AJ79_05927</name>
</gene>
<dbReference type="InterPro" id="IPR007497">
    <property type="entry name" value="SIMPL/DUF541"/>
</dbReference>
<dbReference type="Proteomes" id="UP000223968">
    <property type="component" value="Unassembled WGS sequence"/>
</dbReference>
<evidence type="ECO:0000256" key="1">
    <source>
        <dbReference type="SAM" id="MobiDB-lite"/>
    </source>
</evidence>
<accession>A0A2B7XHX7</accession>
<dbReference type="Gene3D" id="3.30.110.170">
    <property type="entry name" value="Protein of unknown function (DUF541), domain 1"/>
    <property type="match status" value="1"/>
</dbReference>
<dbReference type="Pfam" id="PF04402">
    <property type="entry name" value="SIMPL"/>
    <property type="match status" value="1"/>
</dbReference>
<dbReference type="Gene3D" id="3.30.70.2970">
    <property type="entry name" value="Protein of unknown function (DUF541), domain 2"/>
    <property type="match status" value="1"/>
</dbReference>
<name>A0A2B7XHX7_9EURO</name>
<protein>
    <recommendedName>
        <fullName evidence="4">SIMPL domain-containing protein</fullName>
    </recommendedName>
</protein>
<dbReference type="PANTHER" id="PTHR34387:SF2">
    <property type="entry name" value="SLR1258 PROTEIN"/>
    <property type="match status" value="1"/>
</dbReference>
<dbReference type="EMBL" id="PDNB01000099">
    <property type="protein sequence ID" value="PGH08736.1"/>
    <property type="molecule type" value="Genomic_DNA"/>
</dbReference>
<dbReference type="AlphaFoldDB" id="A0A2B7XHX7"/>
<reference evidence="2 3" key="1">
    <citation type="submission" date="2017-10" db="EMBL/GenBank/DDBJ databases">
        <title>Comparative genomics in systemic dimorphic fungi from Ajellomycetaceae.</title>
        <authorList>
            <person name="Munoz J.F."/>
            <person name="Mcewen J.G."/>
            <person name="Clay O.K."/>
            <person name="Cuomo C.A."/>
        </authorList>
    </citation>
    <scope>NUCLEOTIDE SEQUENCE [LARGE SCALE GENOMIC DNA]</scope>
    <source>
        <strain evidence="2 3">UAMH5409</strain>
    </source>
</reference>
<dbReference type="PANTHER" id="PTHR34387">
    <property type="entry name" value="SLR1258 PROTEIN"/>
    <property type="match status" value="1"/>
</dbReference>
<organism evidence="2 3">
    <name type="scientific">Helicocarpus griseus UAMH5409</name>
    <dbReference type="NCBI Taxonomy" id="1447875"/>
    <lineage>
        <taxon>Eukaryota</taxon>
        <taxon>Fungi</taxon>
        <taxon>Dikarya</taxon>
        <taxon>Ascomycota</taxon>
        <taxon>Pezizomycotina</taxon>
        <taxon>Eurotiomycetes</taxon>
        <taxon>Eurotiomycetidae</taxon>
        <taxon>Onygenales</taxon>
        <taxon>Ajellomycetaceae</taxon>
        <taxon>Helicocarpus</taxon>
    </lineage>
</organism>
<feature type="region of interest" description="Disordered" evidence="1">
    <location>
        <begin position="58"/>
        <end position="90"/>
    </location>
</feature>
<keyword evidence="3" id="KW-1185">Reference proteome</keyword>